<dbReference type="GO" id="GO:0046872">
    <property type="term" value="F:metal ion binding"/>
    <property type="evidence" value="ECO:0007669"/>
    <property type="project" value="UniProtKB-KW"/>
</dbReference>
<dbReference type="PANTHER" id="PTHR11228">
    <property type="entry name" value="RADICAL SAM DOMAIN PROTEIN"/>
    <property type="match status" value="1"/>
</dbReference>
<dbReference type="InterPro" id="IPR013785">
    <property type="entry name" value="Aldolase_TIM"/>
</dbReference>
<feature type="domain" description="Radical SAM core" evidence="5">
    <location>
        <begin position="132"/>
        <end position="229"/>
    </location>
</feature>
<keyword evidence="3" id="KW-0408">Iron</keyword>
<dbReference type="AlphaFoldDB" id="A0AA44DIP1"/>
<dbReference type="SFLD" id="SFLDS00029">
    <property type="entry name" value="Radical_SAM"/>
    <property type="match status" value="1"/>
</dbReference>
<keyword evidence="2" id="KW-0479">Metal-binding</keyword>
<gene>
    <name evidence="6" type="ORF">HF875_01625</name>
</gene>
<dbReference type="Proteomes" id="UP000573963">
    <property type="component" value="Unassembled WGS sequence"/>
</dbReference>
<dbReference type="PANTHER" id="PTHR11228:SF7">
    <property type="entry name" value="PQQA PEPTIDE CYCLASE"/>
    <property type="match status" value="1"/>
</dbReference>
<organism evidence="6 7">
    <name type="scientific">Paraclostridium bifermentans</name>
    <name type="common">Clostridium bifermentans</name>
    <dbReference type="NCBI Taxonomy" id="1490"/>
    <lineage>
        <taxon>Bacteria</taxon>
        <taxon>Bacillati</taxon>
        <taxon>Bacillota</taxon>
        <taxon>Clostridia</taxon>
        <taxon>Peptostreptococcales</taxon>
        <taxon>Peptostreptococcaceae</taxon>
        <taxon>Paraclostridium</taxon>
    </lineage>
</organism>
<dbReference type="Pfam" id="PF04055">
    <property type="entry name" value="Radical_SAM"/>
    <property type="match status" value="1"/>
</dbReference>
<protein>
    <submittedName>
        <fullName evidence="6">Radical SAM protein</fullName>
    </submittedName>
</protein>
<dbReference type="InterPro" id="IPR029063">
    <property type="entry name" value="SAM-dependent_MTases_sf"/>
</dbReference>
<dbReference type="SFLD" id="SFLDG01067">
    <property type="entry name" value="SPASM/twitch_domain_containing"/>
    <property type="match status" value="1"/>
</dbReference>
<dbReference type="CDD" id="cd01335">
    <property type="entry name" value="Radical_SAM"/>
    <property type="match status" value="1"/>
</dbReference>
<keyword evidence="1" id="KW-0949">S-adenosyl-L-methionine</keyword>
<evidence type="ECO:0000256" key="4">
    <source>
        <dbReference type="ARBA" id="ARBA00023014"/>
    </source>
</evidence>
<dbReference type="Gene3D" id="3.40.50.720">
    <property type="entry name" value="NAD(P)-binding Rossmann-like Domain"/>
    <property type="match status" value="1"/>
</dbReference>
<dbReference type="Gene3D" id="3.20.20.70">
    <property type="entry name" value="Aldolase class I"/>
    <property type="match status" value="1"/>
</dbReference>
<dbReference type="SUPFAM" id="SSF53335">
    <property type="entry name" value="S-adenosyl-L-methionine-dependent methyltransferases"/>
    <property type="match status" value="1"/>
</dbReference>
<dbReference type="RefSeq" id="WP_168930542.1">
    <property type="nucleotide sequence ID" value="NZ_JABAFD010000001.1"/>
</dbReference>
<dbReference type="EMBL" id="JABAFD010000001">
    <property type="protein sequence ID" value="NME08196.1"/>
    <property type="molecule type" value="Genomic_DNA"/>
</dbReference>
<evidence type="ECO:0000313" key="6">
    <source>
        <dbReference type="EMBL" id="NME08196.1"/>
    </source>
</evidence>
<sequence>MSKYILAGASELGKNSVEIIEKFNFGSNIVGYMDNDYSKIGKNICSRNIFSIVQTEKLFADKTIQGVIISTSMSDDYKHSIKKQLEQHGIKYWFIPPINYLNEECKKASCMEDIIFDENNMEYINVVQIMTVDQCNMNCSGCSHFSCLVDKEKEYDKDKFKQDLIRLKEVIKGVGVFSFVGGEPLLHSNLIQMILDIKDIFKEATISIITNGLLLNNMSEEFWKTVEDNDVFLDVTYYPEMKKMDDVHRVLDSKSVRYKIWPERTIFMKRLNPKGDSDAKTTWDFCRERSCVTMRDGKISTCYMPITIDYFNEHFGTKIDMLDSIVDLYNPKLTGKELVKKMTSYQNACRYCHDDVPREWSRCSKPNDAVMEDWI</sequence>
<dbReference type="InterPro" id="IPR050377">
    <property type="entry name" value="Radical_SAM_PqqE_MftC-like"/>
</dbReference>
<dbReference type="InterPro" id="IPR058240">
    <property type="entry name" value="rSAM_sf"/>
</dbReference>
<dbReference type="GO" id="GO:0003824">
    <property type="term" value="F:catalytic activity"/>
    <property type="evidence" value="ECO:0007669"/>
    <property type="project" value="InterPro"/>
</dbReference>
<dbReference type="GO" id="GO:0051536">
    <property type="term" value="F:iron-sulfur cluster binding"/>
    <property type="evidence" value="ECO:0007669"/>
    <property type="project" value="UniProtKB-KW"/>
</dbReference>
<evidence type="ECO:0000256" key="2">
    <source>
        <dbReference type="ARBA" id="ARBA00022723"/>
    </source>
</evidence>
<evidence type="ECO:0000256" key="1">
    <source>
        <dbReference type="ARBA" id="ARBA00022691"/>
    </source>
</evidence>
<proteinExistence type="predicted"/>
<reference evidence="6 7" key="1">
    <citation type="submission" date="2020-04" db="EMBL/GenBank/DDBJ databases">
        <authorList>
            <person name="Hitch T.C.A."/>
            <person name="Wylensek D."/>
            <person name="Clavel T."/>
        </authorList>
    </citation>
    <scope>NUCLEOTIDE SEQUENCE [LARGE SCALE GENOMIC DNA]</scope>
    <source>
        <strain evidence="6 7">Med78_4-601-WT-2</strain>
    </source>
</reference>
<accession>A0AA44DIP1</accession>
<keyword evidence="4" id="KW-0411">Iron-sulfur</keyword>
<name>A0AA44DIP1_PARBF</name>
<evidence type="ECO:0000259" key="5">
    <source>
        <dbReference type="Pfam" id="PF04055"/>
    </source>
</evidence>
<dbReference type="InterPro" id="IPR007197">
    <property type="entry name" value="rSAM"/>
</dbReference>
<dbReference type="SUPFAM" id="SSF102114">
    <property type="entry name" value="Radical SAM enzymes"/>
    <property type="match status" value="1"/>
</dbReference>
<comment type="caution">
    <text evidence="6">The sequence shown here is derived from an EMBL/GenBank/DDBJ whole genome shotgun (WGS) entry which is preliminary data.</text>
</comment>
<evidence type="ECO:0000313" key="7">
    <source>
        <dbReference type="Proteomes" id="UP000573963"/>
    </source>
</evidence>
<evidence type="ECO:0000256" key="3">
    <source>
        <dbReference type="ARBA" id="ARBA00023004"/>
    </source>
</evidence>